<evidence type="ECO:0000256" key="1">
    <source>
        <dbReference type="ARBA" id="ARBA00004123"/>
    </source>
</evidence>
<dbReference type="EMBL" id="KN832905">
    <property type="protein sequence ID" value="KIM92804.1"/>
    <property type="molecule type" value="Genomic_DNA"/>
</dbReference>
<dbReference type="Pfam" id="PF11951">
    <property type="entry name" value="Fungal_trans_2"/>
    <property type="match status" value="1"/>
</dbReference>
<dbReference type="PANTHER" id="PTHR37534:SF23">
    <property type="entry name" value="ZN(II)2CYS6 TRANSCRIPTION FACTOR (EUROFUNG)"/>
    <property type="match status" value="1"/>
</dbReference>
<gene>
    <name evidence="4" type="ORF">OIDMADRAFT_62199</name>
</gene>
<dbReference type="GO" id="GO:0003700">
    <property type="term" value="F:DNA-binding transcription factor activity"/>
    <property type="evidence" value="ECO:0007669"/>
    <property type="project" value="TreeGrafter"/>
</dbReference>
<evidence type="ECO:0000313" key="4">
    <source>
        <dbReference type="EMBL" id="KIM92804.1"/>
    </source>
</evidence>
<keyword evidence="2" id="KW-0539">Nucleus</keyword>
<comment type="subcellular location">
    <subcellularLocation>
        <location evidence="1">Nucleus</location>
    </subcellularLocation>
</comment>
<dbReference type="GO" id="GO:0045944">
    <property type="term" value="P:positive regulation of transcription by RNA polymerase II"/>
    <property type="evidence" value="ECO:0007669"/>
    <property type="project" value="TreeGrafter"/>
</dbReference>
<dbReference type="OrthoDB" id="648861at2759"/>
<organism evidence="4 5">
    <name type="scientific">Oidiodendron maius (strain Zn)</name>
    <dbReference type="NCBI Taxonomy" id="913774"/>
    <lineage>
        <taxon>Eukaryota</taxon>
        <taxon>Fungi</taxon>
        <taxon>Dikarya</taxon>
        <taxon>Ascomycota</taxon>
        <taxon>Pezizomycotina</taxon>
        <taxon>Leotiomycetes</taxon>
        <taxon>Leotiomycetes incertae sedis</taxon>
        <taxon>Myxotrichaceae</taxon>
        <taxon>Oidiodendron</taxon>
    </lineage>
</organism>
<evidence type="ECO:0008006" key="6">
    <source>
        <dbReference type="Google" id="ProtNLM"/>
    </source>
</evidence>
<dbReference type="InParanoid" id="A0A0C3GMM5"/>
<dbReference type="GO" id="GO:0005634">
    <property type="term" value="C:nucleus"/>
    <property type="evidence" value="ECO:0007669"/>
    <property type="project" value="UniProtKB-SubCell"/>
</dbReference>
<reference evidence="5" key="2">
    <citation type="submission" date="2015-01" db="EMBL/GenBank/DDBJ databases">
        <title>Evolutionary Origins and Diversification of the Mycorrhizal Mutualists.</title>
        <authorList>
            <consortium name="DOE Joint Genome Institute"/>
            <consortium name="Mycorrhizal Genomics Consortium"/>
            <person name="Kohler A."/>
            <person name="Kuo A."/>
            <person name="Nagy L.G."/>
            <person name="Floudas D."/>
            <person name="Copeland A."/>
            <person name="Barry K.W."/>
            <person name="Cichocki N."/>
            <person name="Veneault-Fourrey C."/>
            <person name="LaButti K."/>
            <person name="Lindquist E.A."/>
            <person name="Lipzen A."/>
            <person name="Lundell T."/>
            <person name="Morin E."/>
            <person name="Murat C."/>
            <person name="Riley R."/>
            <person name="Ohm R."/>
            <person name="Sun H."/>
            <person name="Tunlid A."/>
            <person name="Henrissat B."/>
            <person name="Grigoriev I.V."/>
            <person name="Hibbett D.S."/>
            <person name="Martin F."/>
        </authorList>
    </citation>
    <scope>NUCLEOTIDE SEQUENCE [LARGE SCALE GENOMIC DNA]</scope>
    <source>
        <strain evidence="5">Zn</strain>
    </source>
</reference>
<sequence length="636" mass="71891">MSSPVSEGNTTSPREFQSPQSAGEEEPAHAPSAIAMGSQDKIPAELDQNPNGDAEDPRSPNIPCDTTQVGQVYSEEILATIANGFLFNTGWHQLDLDGFEPFHNESFSAPTSHEFTLGERQFDPRLVEMASGDLIPLESIASWPQAPCNSYNKVASPTEISNSQTSIMSTEQHLANSNADIELSHFQEIPASSLDTLILPHQFPTAPMSTESPLIRHYEAFMAKFLSVKDPQWNLYTYMLRSPQGSSESPLRYSLLAWSAFHISTLKKSSPHEGARYYHAASSTVNDLTKEFTNPNGRIILSERLRMLLSATFFLCYSDIMACQPNQLFARIRALKIAISSNWEPIYSALSPITSRLLIWISYLEIRASLWGGLETNPDRCSSEKLLLDMLSDRVSLTSFYTRSGSYLQECFGEQYPTSELNHDLQQEAGNLKLLDIMSVLGQIVTFERWQRNMDLENSGPASAMMHELRITKVRLLQAEIARIRAECHQASPTSHIHATDSIDRTSFHWLTVKALYLSATILLSRLLHPNVRTDRDSQEAASELLRIARRLRRTRYLQTPRSFIWPLPIFIAGIETTDELYQDWVVEYLREMSGWGKNMGWVRRVLKGVVERQGREERRVGVRHVMEDLGCVMVV</sequence>
<name>A0A0C3GMM5_OIDMZ</name>
<dbReference type="AlphaFoldDB" id="A0A0C3GMM5"/>
<dbReference type="InterPro" id="IPR021858">
    <property type="entry name" value="Fun_TF"/>
</dbReference>
<keyword evidence="5" id="KW-1185">Reference proteome</keyword>
<feature type="compositionally biased region" description="Polar residues" evidence="3">
    <location>
        <begin position="1"/>
        <end position="21"/>
    </location>
</feature>
<protein>
    <recommendedName>
        <fullName evidence="6">Transcription factor domain-containing protein</fullName>
    </recommendedName>
</protein>
<feature type="region of interest" description="Disordered" evidence="3">
    <location>
        <begin position="1"/>
        <end position="66"/>
    </location>
</feature>
<evidence type="ECO:0000313" key="5">
    <source>
        <dbReference type="Proteomes" id="UP000054321"/>
    </source>
</evidence>
<dbReference type="HOGENOM" id="CLU_430250_0_0_1"/>
<dbReference type="Proteomes" id="UP000054321">
    <property type="component" value="Unassembled WGS sequence"/>
</dbReference>
<evidence type="ECO:0000256" key="3">
    <source>
        <dbReference type="SAM" id="MobiDB-lite"/>
    </source>
</evidence>
<dbReference type="PANTHER" id="PTHR37534">
    <property type="entry name" value="TRANSCRIPTIONAL ACTIVATOR PROTEIN UGA3"/>
    <property type="match status" value="1"/>
</dbReference>
<evidence type="ECO:0000256" key="2">
    <source>
        <dbReference type="ARBA" id="ARBA00023242"/>
    </source>
</evidence>
<reference evidence="4 5" key="1">
    <citation type="submission" date="2014-04" db="EMBL/GenBank/DDBJ databases">
        <authorList>
            <consortium name="DOE Joint Genome Institute"/>
            <person name="Kuo A."/>
            <person name="Martino E."/>
            <person name="Perotto S."/>
            <person name="Kohler A."/>
            <person name="Nagy L.G."/>
            <person name="Floudas D."/>
            <person name="Copeland A."/>
            <person name="Barry K.W."/>
            <person name="Cichocki N."/>
            <person name="Veneault-Fourrey C."/>
            <person name="LaButti K."/>
            <person name="Lindquist E.A."/>
            <person name="Lipzen A."/>
            <person name="Lundell T."/>
            <person name="Morin E."/>
            <person name="Murat C."/>
            <person name="Sun H."/>
            <person name="Tunlid A."/>
            <person name="Henrissat B."/>
            <person name="Grigoriev I.V."/>
            <person name="Hibbett D.S."/>
            <person name="Martin F."/>
            <person name="Nordberg H.P."/>
            <person name="Cantor M.N."/>
            <person name="Hua S.X."/>
        </authorList>
    </citation>
    <scope>NUCLEOTIDE SEQUENCE [LARGE SCALE GENOMIC DNA]</scope>
    <source>
        <strain evidence="4 5">Zn</strain>
    </source>
</reference>
<proteinExistence type="predicted"/>
<dbReference type="GO" id="GO:0000976">
    <property type="term" value="F:transcription cis-regulatory region binding"/>
    <property type="evidence" value="ECO:0007669"/>
    <property type="project" value="TreeGrafter"/>
</dbReference>
<accession>A0A0C3GMM5</accession>